<dbReference type="EMBL" id="CAJVCH010038570">
    <property type="protein sequence ID" value="CAG7716450.1"/>
    <property type="molecule type" value="Genomic_DNA"/>
</dbReference>
<evidence type="ECO:0000313" key="2">
    <source>
        <dbReference type="Proteomes" id="UP000708208"/>
    </source>
</evidence>
<name>A0A8J2JGL0_9HEXA</name>
<reference evidence="1" key="1">
    <citation type="submission" date="2021-06" db="EMBL/GenBank/DDBJ databases">
        <authorList>
            <person name="Hodson N. C."/>
            <person name="Mongue J. A."/>
            <person name="Jaron S. K."/>
        </authorList>
    </citation>
    <scope>NUCLEOTIDE SEQUENCE</scope>
</reference>
<dbReference type="Proteomes" id="UP000708208">
    <property type="component" value="Unassembled WGS sequence"/>
</dbReference>
<feature type="non-terminal residue" evidence="1">
    <location>
        <position position="1"/>
    </location>
</feature>
<comment type="caution">
    <text evidence="1">The sequence shown here is derived from an EMBL/GenBank/DDBJ whole genome shotgun (WGS) entry which is preliminary data.</text>
</comment>
<protein>
    <submittedName>
        <fullName evidence="1">Uncharacterized protein</fullName>
    </submittedName>
</protein>
<keyword evidence="2" id="KW-1185">Reference proteome</keyword>
<proteinExistence type="predicted"/>
<evidence type="ECO:0000313" key="1">
    <source>
        <dbReference type="EMBL" id="CAG7716450.1"/>
    </source>
</evidence>
<organism evidence="1 2">
    <name type="scientific">Allacma fusca</name>
    <dbReference type="NCBI Taxonomy" id="39272"/>
    <lineage>
        <taxon>Eukaryota</taxon>
        <taxon>Metazoa</taxon>
        <taxon>Ecdysozoa</taxon>
        <taxon>Arthropoda</taxon>
        <taxon>Hexapoda</taxon>
        <taxon>Collembola</taxon>
        <taxon>Symphypleona</taxon>
        <taxon>Sminthuridae</taxon>
        <taxon>Allacma</taxon>
    </lineage>
</organism>
<accession>A0A8J2JGL0</accession>
<gene>
    <name evidence="1" type="ORF">AFUS01_LOCUS5959</name>
</gene>
<dbReference type="AlphaFoldDB" id="A0A8J2JGL0"/>
<sequence>GISKNSSSGTFYIRCNDPNMGSDGSTSACSGACFNSGRWKTS</sequence>